<dbReference type="SUPFAM" id="SSF53300">
    <property type="entry name" value="vWA-like"/>
    <property type="match status" value="1"/>
</dbReference>
<dbReference type="InterPro" id="IPR036465">
    <property type="entry name" value="vWFA_dom_sf"/>
</dbReference>
<dbReference type="Gene3D" id="3.40.50.410">
    <property type="entry name" value="von Willebrand factor, type A domain"/>
    <property type="match status" value="1"/>
</dbReference>
<dbReference type="PROSITE" id="PS50234">
    <property type="entry name" value="VWFA"/>
    <property type="match status" value="1"/>
</dbReference>
<protein>
    <recommendedName>
        <fullName evidence="3">VWFA domain-containing protein</fullName>
    </recommendedName>
</protein>
<evidence type="ECO:0000259" key="3">
    <source>
        <dbReference type="PROSITE" id="PS50234"/>
    </source>
</evidence>
<reference evidence="4 5" key="1">
    <citation type="submission" date="2017-12" db="EMBL/GenBank/DDBJ databases">
        <title>Taxonomic description and draft genome of Pradoshia cofamensis Gen. nov., sp. nov., a thermotolerant bacillale isolated from anterior gut of earthworm Eisenia fetida.</title>
        <authorList>
            <person name="Saha T."/>
            <person name="Chakraborty R."/>
        </authorList>
    </citation>
    <scope>NUCLEOTIDE SEQUENCE [LARGE SCALE GENOMIC DNA]</scope>
    <source>
        <strain evidence="4 5">EAG3</strain>
    </source>
</reference>
<accession>A0A2S7MWI3</accession>
<gene>
    <name evidence="4" type="ORF">CYL18_16200</name>
</gene>
<dbReference type="RefSeq" id="WP_104850553.1">
    <property type="nucleotide sequence ID" value="NZ_PKOZ01000014.1"/>
</dbReference>
<feature type="region of interest" description="Disordered" evidence="2">
    <location>
        <begin position="18"/>
        <end position="59"/>
    </location>
</feature>
<dbReference type="PROSITE" id="PS51257">
    <property type="entry name" value="PROKAR_LIPOPROTEIN"/>
    <property type="match status" value="1"/>
</dbReference>
<proteinExistence type="predicted"/>
<evidence type="ECO:0000256" key="2">
    <source>
        <dbReference type="SAM" id="MobiDB-lite"/>
    </source>
</evidence>
<dbReference type="InterPro" id="IPR002035">
    <property type="entry name" value="VWF_A"/>
</dbReference>
<keyword evidence="5" id="KW-1185">Reference proteome</keyword>
<name>A0A2S7MWI3_9BACI</name>
<dbReference type="Pfam" id="PF00092">
    <property type="entry name" value="VWA"/>
    <property type="match status" value="1"/>
</dbReference>
<evidence type="ECO:0000256" key="1">
    <source>
        <dbReference type="SAM" id="Coils"/>
    </source>
</evidence>
<dbReference type="EMBL" id="PKOZ01000014">
    <property type="protein sequence ID" value="PQD94115.1"/>
    <property type="molecule type" value="Genomic_DNA"/>
</dbReference>
<dbReference type="OrthoDB" id="9783818at2"/>
<keyword evidence="1" id="KW-0175">Coiled coil</keyword>
<dbReference type="Proteomes" id="UP000239663">
    <property type="component" value="Unassembled WGS sequence"/>
</dbReference>
<sequence length="465" mass="52656">MKKWLAIISILLLLSGCSEEESKQKSPSSEASPSEKVNGNEESLNEENDTNQDKDPNNWLEKFSEAPAIEMSPEYLANQLQGPYAEFDFLEEPEKYDNFFEDMEGIPADATEEELNQVFNYLVSQVSVDLTDPQTVIDSWKSSSYGNPELEDSRYHFKENYNIEILIDSSGSMANQANGKTRMEAAKEAINKFLQAAPKNAKVALRVYGHKGTGSDADKELSCKSSEMAYSFSSYNEVEFTKALNSFQPAGWTPLAQSMIQAKEDMQEFNGEAHTNMVYVVSDGIETCGGDPVEAAKTFADSNIQPIINVIGFDVDGAAQKQLKELAEKANGTYTNVYNSEQLSAEFDKAKDMLEKWENWKKNADLKAEVESDERDLDTGKLENEYVLTFMKQENNMSFLISELRELDMITSDQKKYLDNKRIELVKKVNESRKTIINDLENLNTETLEETKKQIQEKYNQNTNK</sequence>
<evidence type="ECO:0000313" key="4">
    <source>
        <dbReference type="EMBL" id="PQD94115.1"/>
    </source>
</evidence>
<feature type="domain" description="VWFA" evidence="3">
    <location>
        <begin position="162"/>
        <end position="354"/>
    </location>
</feature>
<comment type="caution">
    <text evidence="4">The sequence shown here is derived from an EMBL/GenBank/DDBJ whole genome shotgun (WGS) entry which is preliminary data.</text>
</comment>
<organism evidence="4 5">
    <name type="scientific">Pradoshia eiseniae</name>
    <dbReference type="NCBI Taxonomy" id="2064768"/>
    <lineage>
        <taxon>Bacteria</taxon>
        <taxon>Bacillati</taxon>
        <taxon>Bacillota</taxon>
        <taxon>Bacilli</taxon>
        <taxon>Bacillales</taxon>
        <taxon>Bacillaceae</taxon>
        <taxon>Pradoshia</taxon>
    </lineage>
</organism>
<dbReference type="AlphaFoldDB" id="A0A2S7MWI3"/>
<dbReference type="SMART" id="SM00327">
    <property type="entry name" value="VWA"/>
    <property type="match status" value="1"/>
</dbReference>
<feature type="coiled-coil region" evidence="1">
    <location>
        <begin position="426"/>
        <end position="465"/>
    </location>
</feature>
<feature type="compositionally biased region" description="Low complexity" evidence="2">
    <location>
        <begin position="25"/>
        <end position="36"/>
    </location>
</feature>
<evidence type="ECO:0000313" key="5">
    <source>
        <dbReference type="Proteomes" id="UP000239663"/>
    </source>
</evidence>